<keyword evidence="2" id="KW-1133">Transmembrane helix</keyword>
<reference evidence="5" key="1">
    <citation type="journal article" date="2019" name="Int. J. Syst. Evol. Microbiol.">
        <title>The Global Catalogue of Microorganisms (GCM) 10K type strain sequencing project: providing services to taxonomists for standard genome sequencing and annotation.</title>
        <authorList>
            <consortium name="The Broad Institute Genomics Platform"/>
            <consortium name="The Broad Institute Genome Sequencing Center for Infectious Disease"/>
            <person name="Wu L."/>
            <person name="Ma J."/>
        </authorList>
    </citation>
    <scope>NUCLEOTIDE SEQUENCE [LARGE SCALE GENOMIC DNA]</scope>
    <source>
        <strain evidence="5">CGMCC 4.1530</strain>
    </source>
</reference>
<feature type="signal peptide" evidence="3">
    <location>
        <begin position="1"/>
        <end position="26"/>
    </location>
</feature>
<evidence type="ECO:0000256" key="1">
    <source>
        <dbReference type="SAM" id="MobiDB-lite"/>
    </source>
</evidence>
<organism evidence="4 5">
    <name type="scientific">Tatumella punctata</name>
    <dbReference type="NCBI Taxonomy" id="399969"/>
    <lineage>
        <taxon>Bacteria</taxon>
        <taxon>Pseudomonadati</taxon>
        <taxon>Pseudomonadota</taxon>
        <taxon>Gammaproteobacteria</taxon>
        <taxon>Enterobacterales</taxon>
        <taxon>Erwiniaceae</taxon>
        <taxon>Tatumella</taxon>
    </lineage>
</organism>
<feature type="chain" id="PRO_5047265258" evidence="3">
    <location>
        <begin position="27"/>
        <end position="143"/>
    </location>
</feature>
<keyword evidence="2" id="KW-0812">Transmembrane</keyword>
<dbReference type="Pfam" id="PF11776">
    <property type="entry name" value="RcnB"/>
    <property type="match status" value="1"/>
</dbReference>
<protein>
    <submittedName>
        <fullName evidence="4">RcnB family protein</fullName>
    </submittedName>
</protein>
<feature type="region of interest" description="Disordered" evidence="1">
    <location>
        <begin position="25"/>
        <end position="75"/>
    </location>
</feature>
<dbReference type="Proteomes" id="UP001596215">
    <property type="component" value="Unassembled WGS sequence"/>
</dbReference>
<name>A0ABW1VQ45_9GAMM</name>
<keyword evidence="3" id="KW-0732">Signal</keyword>
<evidence type="ECO:0000313" key="4">
    <source>
        <dbReference type="EMBL" id="MFC6363096.1"/>
    </source>
</evidence>
<dbReference type="EMBL" id="JBHSUC010000020">
    <property type="protein sequence ID" value="MFC6363096.1"/>
    <property type="molecule type" value="Genomic_DNA"/>
</dbReference>
<dbReference type="RefSeq" id="WP_212708772.1">
    <property type="nucleotide sequence ID" value="NZ_BAAAFW010000042.1"/>
</dbReference>
<evidence type="ECO:0000256" key="3">
    <source>
        <dbReference type="SAM" id="SignalP"/>
    </source>
</evidence>
<keyword evidence="5" id="KW-1185">Reference proteome</keyword>
<feature type="compositionally biased region" description="Basic and acidic residues" evidence="1">
    <location>
        <begin position="28"/>
        <end position="48"/>
    </location>
</feature>
<comment type="caution">
    <text evidence="4">The sequence shown here is derived from an EMBL/GenBank/DDBJ whole genome shotgun (WGS) entry which is preliminary data.</text>
</comment>
<evidence type="ECO:0000256" key="2">
    <source>
        <dbReference type="SAM" id="Phobius"/>
    </source>
</evidence>
<dbReference type="InterPro" id="IPR024572">
    <property type="entry name" value="RcnB"/>
</dbReference>
<dbReference type="Gene3D" id="3.10.450.160">
    <property type="entry name" value="inner membrane protein cigr"/>
    <property type="match status" value="1"/>
</dbReference>
<proteinExistence type="predicted"/>
<accession>A0ABW1VQ45</accession>
<evidence type="ECO:0000313" key="5">
    <source>
        <dbReference type="Proteomes" id="UP001596215"/>
    </source>
</evidence>
<feature type="transmembrane region" description="Helical" evidence="2">
    <location>
        <begin position="122"/>
        <end position="141"/>
    </location>
</feature>
<sequence length="143" mass="15725">MAKSRKVLVTSALLLFAAISSVSASADDYDHRGPPGDGYHDHDGRGWRGGDYGPAGPHGGPHRHGPGPDERDSFAWQGHHFERGGYVPHDFRGPDYRVDDWQRRGLPEPPHGHRWSYIDGNYVLVAVATGVITSIILNNAFHP</sequence>
<feature type="compositionally biased region" description="Basic and acidic residues" evidence="1">
    <location>
        <begin position="66"/>
        <end position="75"/>
    </location>
</feature>
<feature type="compositionally biased region" description="Gly residues" evidence="1">
    <location>
        <begin position="49"/>
        <end position="59"/>
    </location>
</feature>
<gene>
    <name evidence="4" type="ORF">ACFP73_13530</name>
</gene>
<keyword evidence="2" id="KW-0472">Membrane</keyword>